<feature type="region of interest" description="Disordered" evidence="6">
    <location>
        <begin position="414"/>
        <end position="449"/>
    </location>
</feature>
<dbReference type="Pfam" id="PF00892">
    <property type="entry name" value="EamA"/>
    <property type="match status" value="2"/>
</dbReference>
<comment type="similarity">
    <text evidence="2">Belongs to the drug/metabolite transporter (DMT) superfamily. Plant drug/metabolite exporter (P-DME) (TC 2.A.7.4) family.</text>
</comment>
<dbReference type="InterPro" id="IPR037185">
    <property type="entry name" value="EmrE-like"/>
</dbReference>
<dbReference type="PANTHER" id="PTHR31218">
    <property type="entry name" value="WAT1-RELATED PROTEIN"/>
    <property type="match status" value="1"/>
</dbReference>
<dbReference type="AlphaFoldDB" id="A0AAN9RD49"/>
<dbReference type="InterPro" id="IPR000620">
    <property type="entry name" value="EamA_dom"/>
</dbReference>
<feature type="domain" description="EamA" evidence="8">
    <location>
        <begin position="188"/>
        <end position="328"/>
    </location>
</feature>
<feature type="transmembrane region" description="Helical" evidence="7">
    <location>
        <begin position="309"/>
        <end position="328"/>
    </location>
</feature>
<evidence type="ECO:0000256" key="1">
    <source>
        <dbReference type="ARBA" id="ARBA00004141"/>
    </source>
</evidence>
<feature type="transmembrane region" description="Helical" evidence="7">
    <location>
        <begin position="12"/>
        <end position="35"/>
    </location>
</feature>
<evidence type="ECO:0000256" key="7">
    <source>
        <dbReference type="SAM" id="Phobius"/>
    </source>
</evidence>
<keyword evidence="5 7" id="KW-0472">Membrane</keyword>
<name>A0AAN9RD49_PHACN</name>
<protein>
    <recommendedName>
        <fullName evidence="8">EamA domain-containing protein</fullName>
    </recommendedName>
</protein>
<feature type="transmembrane region" description="Helical" evidence="7">
    <location>
        <begin position="140"/>
        <end position="161"/>
    </location>
</feature>
<evidence type="ECO:0000256" key="6">
    <source>
        <dbReference type="SAM" id="MobiDB-lite"/>
    </source>
</evidence>
<feature type="transmembrane region" description="Helical" evidence="7">
    <location>
        <begin position="256"/>
        <end position="277"/>
    </location>
</feature>
<organism evidence="9 10">
    <name type="scientific">Phaseolus coccineus</name>
    <name type="common">Scarlet runner bean</name>
    <name type="synonym">Phaseolus multiflorus</name>
    <dbReference type="NCBI Taxonomy" id="3886"/>
    <lineage>
        <taxon>Eukaryota</taxon>
        <taxon>Viridiplantae</taxon>
        <taxon>Streptophyta</taxon>
        <taxon>Embryophyta</taxon>
        <taxon>Tracheophyta</taxon>
        <taxon>Spermatophyta</taxon>
        <taxon>Magnoliopsida</taxon>
        <taxon>eudicotyledons</taxon>
        <taxon>Gunneridae</taxon>
        <taxon>Pentapetalae</taxon>
        <taxon>rosids</taxon>
        <taxon>fabids</taxon>
        <taxon>Fabales</taxon>
        <taxon>Fabaceae</taxon>
        <taxon>Papilionoideae</taxon>
        <taxon>50 kb inversion clade</taxon>
        <taxon>NPAAA clade</taxon>
        <taxon>indigoferoid/millettioid clade</taxon>
        <taxon>Phaseoleae</taxon>
        <taxon>Phaseolus</taxon>
    </lineage>
</organism>
<reference evidence="9 10" key="1">
    <citation type="submission" date="2024-01" db="EMBL/GenBank/DDBJ databases">
        <title>The genomes of 5 underutilized Papilionoideae crops provide insights into root nodulation and disease resistanc.</title>
        <authorList>
            <person name="Jiang F."/>
        </authorList>
    </citation>
    <scope>NUCLEOTIDE SEQUENCE [LARGE SCALE GENOMIC DNA]</scope>
    <source>
        <strain evidence="9">JINMINGXINNONG_FW02</strain>
        <tissue evidence="9">Leaves</tissue>
    </source>
</reference>
<comment type="caution">
    <text evidence="9">The sequence shown here is derived from an EMBL/GenBank/DDBJ whole genome shotgun (WGS) entry which is preliminary data.</text>
</comment>
<feature type="transmembrane region" description="Helical" evidence="7">
    <location>
        <begin position="181"/>
        <end position="207"/>
    </location>
</feature>
<feature type="domain" description="EamA" evidence="8">
    <location>
        <begin position="19"/>
        <end position="156"/>
    </location>
</feature>
<proteinExistence type="inferred from homology"/>
<evidence type="ECO:0000313" key="9">
    <source>
        <dbReference type="EMBL" id="KAK7367772.1"/>
    </source>
</evidence>
<feature type="transmembrane region" description="Helical" evidence="7">
    <location>
        <begin position="41"/>
        <end position="66"/>
    </location>
</feature>
<evidence type="ECO:0000259" key="8">
    <source>
        <dbReference type="Pfam" id="PF00892"/>
    </source>
</evidence>
<feature type="transmembrane region" description="Helical" evidence="7">
    <location>
        <begin position="109"/>
        <end position="128"/>
    </location>
</feature>
<dbReference type="GO" id="GO:0022857">
    <property type="term" value="F:transmembrane transporter activity"/>
    <property type="evidence" value="ECO:0007669"/>
    <property type="project" value="InterPro"/>
</dbReference>
<evidence type="ECO:0000256" key="2">
    <source>
        <dbReference type="ARBA" id="ARBA00007635"/>
    </source>
</evidence>
<dbReference type="InterPro" id="IPR030184">
    <property type="entry name" value="WAT1-related"/>
</dbReference>
<dbReference type="GO" id="GO:0016020">
    <property type="term" value="C:membrane"/>
    <property type="evidence" value="ECO:0007669"/>
    <property type="project" value="UniProtKB-SubCell"/>
</dbReference>
<feature type="transmembrane region" description="Helical" evidence="7">
    <location>
        <begin position="78"/>
        <end position="97"/>
    </location>
</feature>
<dbReference type="Proteomes" id="UP001374584">
    <property type="component" value="Unassembled WGS sequence"/>
</dbReference>
<feature type="transmembrane region" description="Helical" evidence="7">
    <location>
        <begin position="219"/>
        <end position="236"/>
    </location>
</feature>
<evidence type="ECO:0000256" key="5">
    <source>
        <dbReference type="ARBA" id="ARBA00023136"/>
    </source>
</evidence>
<keyword evidence="3 7" id="KW-0812">Transmembrane</keyword>
<keyword evidence="10" id="KW-1185">Reference proteome</keyword>
<evidence type="ECO:0000256" key="4">
    <source>
        <dbReference type="ARBA" id="ARBA00022989"/>
    </source>
</evidence>
<keyword evidence="4 7" id="KW-1133">Transmembrane helix</keyword>
<sequence length="475" mass="52019">MGGKINRGSMEDVAIIGGLVGVQFIYAGNAVLMSYSMSLGFSSLTIIILTSLATFLILFPVSFCFERSKWPKNCNFKLITQLLFLSFGGLVFQYFFLKGINLSSPAMGTAMPNIAPGLIFIIAWAFGLEKVNLKNQYSRVKILGTVLCVLGAFTMSIMHSISTSAPEKNSTLQLSTTPSGYIFNIQKMIGCFYLVVAVVTLSSNVVLQAFTLGDFPAPMSLGAITSLIGAFMTTIVQVLDNHRLKAGRLLASSGDLIGYFILAGAVSGICLSFNGWALKKRGPVFVSMFSPIGTVCSLIFSVIKLEERISIGSIGGMFLMFTGLYFVLWAKGKEELPNGDSLESEFDIERPLLTLKQLLPSRTGDREFPRAYCKKGTNPIKDNVPTQQFHENLANENVAVEEFHENMIDEKMAIEDSDDDSSLKSSNNDNIDGDGLYMPPVNNEQHSSDISNSYNSKYLMLYLVVMKNVVEILDG</sequence>
<dbReference type="SUPFAM" id="SSF103481">
    <property type="entry name" value="Multidrug resistance efflux transporter EmrE"/>
    <property type="match status" value="2"/>
</dbReference>
<dbReference type="EMBL" id="JAYMYR010000004">
    <property type="protein sequence ID" value="KAK7367772.1"/>
    <property type="molecule type" value="Genomic_DNA"/>
</dbReference>
<evidence type="ECO:0000313" key="10">
    <source>
        <dbReference type="Proteomes" id="UP001374584"/>
    </source>
</evidence>
<gene>
    <name evidence="9" type="ORF">VNO80_09790</name>
</gene>
<accession>A0AAN9RD49</accession>
<feature type="transmembrane region" description="Helical" evidence="7">
    <location>
        <begin position="284"/>
        <end position="303"/>
    </location>
</feature>
<evidence type="ECO:0000256" key="3">
    <source>
        <dbReference type="ARBA" id="ARBA00022692"/>
    </source>
</evidence>
<comment type="subcellular location">
    <subcellularLocation>
        <location evidence="1">Membrane</location>
        <topology evidence="1">Multi-pass membrane protein</topology>
    </subcellularLocation>
</comment>